<dbReference type="PROSITE" id="PS50010">
    <property type="entry name" value="DH_2"/>
    <property type="match status" value="1"/>
</dbReference>
<dbReference type="InterPro" id="IPR051092">
    <property type="entry name" value="FYVE_RhoGEF_PH"/>
</dbReference>
<dbReference type="Gene3D" id="1.20.900.10">
    <property type="entry name" value="Dbl homology (DH) domain"/>
    <property type="match status" value="1"/>
</dbReference>
<dbReference type="GO" id="GO:0005737">
    <property type="term" value="C:cytoplasm"/>
    <property type="evidence" value="ECO:0007669"/>
    <property type="project" value="TreeGrafter"/>
</dbReference>
<dbReference type="SUPFAM" id="SSF48065">
    <property type="entry name" value="DBL homology domain (DH-domain)"/>
    <property type="match status" value="1"/>
</dbReference>
<feature type="compositionally biased region" description="Basic and acidic residues" evidence="1">
    <location>
        <begin position="93"/>
        <end position="110"/>
    </location>
</feature>
<dbReference type="GO" id="GO:0005085">
    <property type="term" value="F:guanyl-nucleotide exchange factor activity"/>
    <property type="evidence" value="ECO:0007669"/>
    <property type="project" value="InterPro"/>
</dbReference>
<dbReference type="EMBL" id="JAOPGA020001122">
    <property type="protein sequence ID" value="KAL0485238.1"/>
    <property type="molecule type" value="Genomic_DNA"/>
</dbReference>
<proteinExistence type="predicted"/>
<evidence type="ECO:0000313" key="5">
    <source>
        <dbReference type="Proteomes" id="UP001431209"/>
    </source>
</evidence>
<gene>
    <name evidence="4" type="ORF">AKO1_004238</name>
</gene>
<organism evidence="4 5">
    <name type="scientific">Acrasis kona</name>
    <dbReference type="NCBI Taxonomy" id="1008807"/>
    <lineage>
        <taxon>Eukaryota</taxon>
        <taxon>Discoba</taxon>
        <taxon>Heterolobosea</taxon>
        <taxon>Tetramitia</taxon>
        <taxon>Eutetramitia</taxon>
        <taxon>Acrasidae</taxon>
        <taxon>Acrasis</taxon>
    </lineage>
</organism>
<dbReference type="PANTHER" id="PTHR12673">
    <property type="entry name" value="FACIOGENITAL DYSPLASIA PROTEIN"/>
    <property type="match status" value="1"/>
</dbReference>
<evidence type="ECO:0000256" key="1">
    <source>
        <dbReference type="SAM" id="MobiDB-lite"/>
    </source>
</evidence>
<feature type="compositionally biased region" description="Acidic residues" evidence="1">
    <location>
        <begin position="75"/>
        <end position="92"/>
    </location>
</feature>
<evidence type="ECO:0000313" key="4">
    <source>
        <dbReference type="EMBL" id="KAL0485238.1"/>
    </source>
</evidence>
<sequence length="752" mass="86098">MPISQPHDDTPDVQEPVQLEAANVEEVNNQVTNTEEVNPVPEANNETVNTEPTTVENTQQVIDPQPVDENSIDSLQEEDDSQLAELANDEEETARKKAEKEQQELQEKKLKREKTRNHVMREILSTEQTYVDWLKVLDNEFMKPLKQSIEKGNDPLIALNEYQNMFMDIEVVVRVNQELLKSLKDFFRHNGILKDGQEPDENSKYLSLGDIFLKMTPFLRSYTSYINRYEGIFKFIEEKRDSKKKFKKWLDKTQGQPATLHQQLFDFMILPRIPRYNLLLRELVANMDEEDSDYKKIVQANNDIKDVAQRVNERLREQNAQERLVVLGENILGLSFELLRASRKFLYEGVVGYVSHTGIKLRSLFLFSDLLLSAAPIQAPSSPIEEAQVNFEEDSEEANPENQEPQTFPINQKYRMKSAISFLSTPLIWVNDLADGFVLHNAFQIVSKTKVWTYFARNAEEKKEWVAKINKSIELLHHVPSLQGASNSELLQPHPTRSRIAQYLTPKALELMKPYSEDDQQCSPAAPSQRHSSPTLAVNGIDKDISNLRRSSVEKRNSTNSENSSLQKLLTKLQNKQKKKVELDQLTGTIESDDEDETGYNTIKPWMDECNQRLADKKRHAQLVDILVQEKNRLNTETSEYEQDEEYTFVTNPMYGLKTHIMSQQQVGGSSSSSSSGNPATTNYVYSNKRLSIDQELKKVYEKLNPDAEYQAFVGQLRGTNLGGTLVSTGSPAGSGSPESTIQKRKSRFFFL</sequence>
<feature type="region of interest" description="Disordered" evidence="1">
    <location>
        <begin position="25"/>
        <end position="113"/>
    </location>
</feature>
<feature type="region of interest" description="Disordered" evidence="1">
    <location>
        <begin position="385"/>
        <end position="407"/>
    </location>
</feature>
<name>A0AAW2Z5W9_9EUKA</name>
<dbReference type="InterPro" id="IPR035899">
    <property type="entry name" value="DBL_dom_sf"/>
</dbReference>
<dbReference type="InterPro" id="IPR011993">
    <property type="entry name" value="PH-like_dom_sf"/>
</dbReference>
<protein>
    <submittedName>
        <fullName evidence="4">RhoGEF and PH domain-containing protein FGD</fullName>
    </submittedName>
</protein>
<accession>A0AAW2Z5W9</accession>
<dbReference type="InterPro" id="IPR001849">
    <property type="entry name" value="PH_domain"/>
</dbReference>
<dbReference type="CDD" id="cd00160">
    <property type="entry name" value="RhoGEF"/>
    <property type="match status" value="1"/>
</dbReference>
<dbReference type="SMART" id="SM00325">
    <property type="entry name" value="RhoGEF"/>
    <property type="match status" value="1"/>
</dbReference>
<dbReference type="Proteomes" id="UP001431209">
    <property type="component" value="Unassembled WGS sequence"/>
</dbReference>
<feature type="domain" description="DH" evidence="3">
    <location>
        <begin position="115"/>
        <end position="314"/>
    </location>
</feature>
<feature type="region of interest" description="Disordered" evidence="1">
    <location>
        <begin position="515"/>
        <end position="566"/>
    </location>
</feature>
<dbReference type="PROSITE" id="PS50003">
    <property type="entry name" value="PH_DOMAIN"/>
    <property type="match status" value="1"/>
</dbReference>
<keyword evidence="5" id="KW-1185">Reference proteome</keyword>
<feature type="compositionally biased region" description="Low complexity" evidence="1">
    <location>
        <begin position="25"/>
        <end position="61"/>
    </location>
</feature>
<dbReference type="Pfam" id="PF00621">
    <property type="entry name" value="RhoGEF"/>
    <property type="match status" value="1"/>
</dbReference>
<dbReference type="SUPFAM" id="SSF50729">
    <property type="entry name" value="PH domain-like"/>
    <property type="match status" value="1"/>
</dbReference>
<evidence type="ECO:0000259" key="2">
    <source>
        <dbReference type="PROSITE" id="PS50003"/>
    </source>
</evidence>
<dbReference type="InterPro" id="IPR000219">
    <property type="entry name" value="DH_dom"/>
</dbReference>
<evidence type="ECO:0000259" key="3">
    <source>
        <dbReference type="PROSITE" id="PS50010"/>
    </source>
</evidence>
<dbReference type="AlphaFoldDB" id="A0AAW2Z5W9"/>
<feature type="compositionally biased region" description="Basic and acidic residues" evidence="1">
    <location>
        <begin position="541"/>
        <end position="557"/>
    </location>
</feature>
<dbReference type="PANTHER" id="PTHR12673:SF159">
    <property type="entry name" value="LD03170P"/>
    <property type="match status" value="1"/>
</dbReference>
<comment type="caution">
    <text evidence="4">The sequence shown here is derived from an EMBL/GenBank/DDBJ whole genome shotgun (WGS) entry which is preliminary data.</text>
</comment>
<feature type="domain" description="PH" evidence="2">
    <location>
        <begin position="344"/>
        <end position="474"/>
    </location>
</feature>
<dbReference type="Gene3D" id="2.30.29.30">
    <property type="entry name" value="Pleckstrin-homology domain (PH domain)/Phosphotyrosine-binding domain (PTB)"/>
    <property type="match status" value="1"/>
</dbReference>
<reference evidence="4 5" key="1">
    <citation type="submission" date="2024-03" db="EMBL/GenBank/DDBJ databases">
        <title>The Acrasis kona genome and developmental transcriptomes reveal deep origins of eukaryotic multicellular pathways.</title>
        <authorList>
            <person name="Sheikh S."/>
            <person name="Fu C.-J."/>
            <person name="Brown M.W."/>
            <person name="Baldauf S.L."/>
        </authorList>
    </citation>
    <scope>NUCLEOTIDE SEQUENCE [LARGE SCALE GENOMIC DNA]</scope>
    <source>
        <strain evidence="4 5">ATCC MYA-3509</strain>
    </source>
</reference>